<feature type="binding site" evidence="9">
    <location>
        <position position="252"/>
    </location>
    <ligand>
        <name>NAD(+)</name>
        <dbReference type="ChEBI" id="CHEBI:57540"/>
    </ligand>
</feature>
<gene>
    <name evidence="9" type="primary">fabV</name>
    <name evidence="13" type="ORF">BCT23_10355</name>
</gene>
<keyword evidence="3 9" id="KW-0276">Fatty acid metabolism</keyword>
<evidence type="ECO:0000256" key="9">
    <source>
        <dbReference type="HAMAP-Rule" id="MF_01838"/>
    </source>
</evidence>
<keyword evidence="5 9" id="KW-0520">NAD</keyword>
<evidence type="ECO:0000259" key="11">
    <source>
        <dbReference type="Pfam" id="PF12241"/>
    </source>
</evidence>
<dbReference type="InterPro" id="IPR024906">
    <property type="entry name" value="Eno_Rdtase_FAD-bd_dom"/>
</dbReference>
<keyword evidence="7 9" id="KW-0275">Fatty acid biosynthesis</keyword>
<dbReference type="PANTHER" id="PTHR37480">
    <property type="entry name" value="ENOYL-[ACYL-CARRIER-PROTEIN] REDUCTASE [NADH]"/>
    <property type="match status" value="1"/>
</dbReference>
<dbReference type="RefSeq" id="WP_102390214.1">
    <property type="nucleotide sequence ID" value="NZ_JBFRLP010000020.1"/>
</dbReference>
<proteinExistence type="inferred from homology"/>
<dbReference type="EMBL" id="MDAL01000008">
    <property type="protein sequence ID" value="PMN94243.1"/>
    <property type="molecule type" value="Genomic_DNA"/>
</dbReference>
<dbReference type="Proteomes" id="UP000235387">
    <property type="component" value="Unassembled WGS sequence"/>
</dbReference>
<evidence type="ECO:0000313" key="13">
    <source>
        <dbReference type="EMBL" id="PMN94243.1"/>
    </source>
</evidence>
<sequence length="403" mass="44241">MIIQPQIQGVVARNCHPYGCQAAVKDHIETVRALVQSNALAAKESTPKRVLILGASSGFGLASRIALMFGPAAASTIGVSFERGPSEKGVGSAGWYNNVFVKEEADASGLTTSNIIGDAFSDDVRQRVADTIHRQFGGKVDMVVYSLATGVRPNPETGEFWRSAIKPVGKTVSGYSIDLEKQSLSLMTLPPATEQEVDETIKVMGGEDWLHWMSFLSDNHLLAEGCSTVSYSYIGPEHTHDIYHGGTLGKAKIDLHQTRTAINTLLAPLNGHADVAVCKALVTKASVFIPGLTPYLLVLYKAMKAQGLHEQCIEQMVRLFYQKWPNTDDRDEEGLIRVDDWELSDDVQHAVNDILPLLNPDNFRELGDFDGLYQEFLQLNGFGFDDVDYQTEISLDALKTLRP</sequence>
<feature type="binding site" evidence="9">
    <location>
        <position position="233"/>
    </location>
    <ligand>
        <name>substrate</name>
    </ligand>
</feature>
<evidence type="ECO:0000256" key="6">
    <source>
        <dbReference type="ARBA" id="ARBA00023098"/>
    </source>
</evidence>
<comment type="catalytic activity">
    <reaction evidence="9">
        <text>a 2,3-saturated acyl-[ACP] + NAD(+) = a (2E)-enoyl-[ACP] + NADH + H(+)</text>
        <dbReference type="Rhea" id="RHEA:10240"/>
        <dbReference type="Rhea" id="RHEA-COMP:9925"/>
        <dbReference type="Rhea" id="RHEA-COMP:9926"/>
        <dbReference type="ChEBI" id="CHEBI:15378"/>
        <dbReference type="ChEBI" id="CHEBI:57540"/>
        <dbReference type="ChEBI" id="CHEBI:57945"/>
        <dbReference type="ChEBI" id="CHEBI:78784"/>
        <dbReference type="ChEBI" id="CHEBI:78785"/>
        <dbReference type="EC" id="1.3.1.9"/>
    </reaction>
</comment>
<feature type="binding site" evidence="9">
    <location>
        <begin position="147"/>
        <end position="148"/>
    </location>
    <ligand>
        <name>NAD(+)</name>
        <dbReference type="ChEBI" id="CHEBI:57540"/>
    </ligand>
</feature>
<dbReference type="Pfam" id="PF12242">
    <property type="entry name" value="Eno-Rase_NADH_b"/>
    <property type="match status" value="1"/>
</dbReference>
<keyword evidence="4 9" id="KW-0560">Oxidoreductase</keyword>
<evidence type="ECO:0000313" key="14">
    <source>
        <dbReference type="Proteomes" id="UP000235387"/>
    </source>
</evidence>
<feature type="domain" description="Trans-2-enoyl-CoA reductase-like NAD(P)H binding" evidence="12">
    <location>
        <begin position="2"/>
        <end position="87"/>
    </location>
</feature>
<evidence type="ECO:0000259" key="12">
    <source>
        <dbReference type="Pfam" id="PF12242"/>
    </source>
</evidence>
<feature type="binding site" evidence="9">
    <location>
        <begin position="54"/>
        <end position="59"/>
    </location>
    <ligand>
        <name>NAD(+)</name>
        <dbReference type="ChEBI" id="CHEBI:57540"/>
    </ligand>
</feature>
<dbReference type="GO" id="GO:0006633">
    <property type="term" value="P:fatty acid biosynthetic process"/>
    <property type="evidence" value="ECO:0007669"/>
    <property type="project" value="UniProtKB-UniRule"/>
</dbReference>
<reference evidence="14" key="1">
    <citation type="submission" date="2016-07" db="EMBL/GenBank/DDBJ databases">
        <title>Nontailed viruses are major unrecognized killers of bacteria in the ocean.</title>
        <authorList>
            <person name="Kauffman K."/>
            <person name="Hussain F."/>
            <person name="Yang J."/>
            <person name="Arevalo P."/>
            <person name="Brown J."/>
            <person name="Cutler M."/>
            <person name="Kelly L."/>
            <person name="Polz M.F."/>
        </authorList>
    </citation>
    <scope>NUCLEOTIDE SEQUENCE [LARGE SCALE GENOMIC DNA]</scope>
    <source>
        <strain evidence="14">10N.261.45.A10</strain>
    </source>
</reference>
<dbReference type="GO" id="GO:0004318">
    <property type="term" value="F:enoyl-[acyl-carrier-protein] reductase (NADH) activity"/>
    <property type="evidence" value="ECO:0007669"/>
    <property type="project" value="UniProtKB-UniRule"/>
</dbReference>
<dbReference type="InterPro" id="IPR024910">
    <property type="entry name" value="Enoyl-CoA_Rdtase_cat_dom"/>
</dbReference>
<evidence type="ECO:0000256" key="7">
    <source>
        <dbReference type="ARBA" id="ARBA00023160"/>
    </source>
</evidence>
<dbReference type="InterPro" id="IPR050048">
    <property type="entry name" value="FabV-like_NADH_b"/>
</dbReference>
<dbReference type="SUPFAM" id="SSF51735">
    <property type="entry name" value="NAD(P)-binding Rossmann-fold domains"/>
    <property type="match status" value="1"/>
</dbReference>
<dbReference type="EC" id="1.3.1.9" evidence="9"/>
<evidence type="ECO:0000256" key="3">
    <source>
        <dbReference type="ARBA" id="ARBA00022832"/>
    </source>
</evidence>
<name>A0A2N7LFL2_9GAMM</name>
<comment type="caution">
    <text evidence="13">The sequence shown here is derived from an EMBL/GenBank/DDBJ whole genome shotgun (WGS) entry which is preliminary data.</text>
</comment>
<comment type="pathway">
    <text evidence="9">Lipid metabolism; fatty acid biosynthesis.</text>
</comment>
<protein>
    <recommendedName>
        <fullName evidence="9">Enoyl-[acyl-carrier-protein] reductase [NADH]</fullName>
        <shortName evidence="9">ENR</shortName>
        <ecNumber evidence="9">1.3.1.9</ecNumber>
    </recommendedName>
</protein>
<dbReference type="UniPathway" id="UPA00094"/>
<dbReference type="Gene3D" id="3.40.50.720">
    <property type="entry name" value="NAD(P)-binding Rossmann-like Domain"/>
    <property type="match status" value="1"/>
</dbReference>
<feature type="binding site" evidence="9">
    <location>
        <begin position="118"/>
        <end position="119"/>
    </location>
    <ligand>
        <name>NAD(+)</name>
        <dbReference type="ChEBI" id="CHEBI:57540"/>
    </ligand>
</feature>
<evidence type="ECO:0000259" key="10">
    <source>
        <dbReference type="Pfam" id="PF07055"/>
    </source>
</evidence>
<accession>A0A2N7LFL2</accession>
<evidence type="ECO:0000256" key="1">
    <source>
        <dbReference type="ARBA" id="ARBA00011245"/>
    </source>
</evidence>
<dbReference type="InterPro" id="IPR010758">
    <property type="entry name" value="Trans-2-enoyl-CoA_reductase"/>
</dbReference>
<feature type="binding site" evidence="9">
    <location>
        <begin position="81"/>
        <end position="82"/>
    </location>
    <ligand>
        <name>NAD(+)</name>
        <dbReference type="ChEBI" id="CHEBI:57540"/>
    </ligand>
</feature>
<dbReference type="HAMAP" id="MF_01838">
    <property type="entry name" value="FabV_reductase"/>
    <property type="match status" value="1"/>
</dbReference>
<feature type="active site" description="Proton donor" evidence="9">
    <location>
        <position position="243"/>
    </location>
</feature>
<dbReference type="GO" id="GO:0050343">
    <property type="term" value="F:trans-2-enoyl-CoA reductase (NADH) activity"/>
    <property type="evidence" value="ECO:0007669"/>
    <property type="project" value="UniProtKB-EC"/>
</dbReference>
<comment type="similarity">
    <text evidence="9">Belongs to the TER reductase family.</text>
</comment>
<evidence type="ECO:0000256" key="5">
    <source>
        <dbReference type="ARBA" id="ARBA00023027"/>
    </source>
</evidence>
<evidence type="ECO:0000256" key="2">
    <source>
        <dbReference type="ARBA" id="ARBA00022516"/>
    </source>
</evidence>
<comment type="function">
    <text evidence="9">Involved in the final reduction of the elongation cycle of fatty acid synthesis (FAS II). Catalyzes the reduction of a carbon-carbon double bond in an enoyl moiety that is covalently linked to an acyl carrier protein (ACP).</text>
</comment>
<feature type="domain" description="Enoyl reductase FAD binding" evidence="10">
    <location>
        <begin position="331"/>
        <end position="393"/>
    </location>
</feature>
<feature type="domain" description="Trans-2-enoyl-CoA reductase catalytic" evidence="11">
    <location>
        <begin position="90"/>
        <end position="323"/>
    </location>
</feature>
<organism evidence="13 14">
    <name type="scientific">Enterovibrio norvegicus</name>
    <dbReference type="NCBI Taxonomy" id="188144"/>
    <lineage>
        <taxon>Bacteria</taxon>
        <taxon>Pseudomonadati</taxon>
        <taxon>Pseudomonadota</taxon>
        <taxon>Gammaproteobacteria</taxon>
        <taxon>Vibrionales</taxon>
        <taxon>Vibrionaceae</taxon>
        <taxon>Enterovibrio</taxon>
    </lineage>
</organism>
<keyword evidence="6 9" id="KW-0443">Lipid metabolism</keyword>
<feature type="binding site" evidence="9">
    <location>
        <begin position="281"/>
        <end position="283"/>
    </location>
    <ligand>
        <name>NAD(+)</name>
        <dbReference type="ChEBI" id="CHEBI:57540"/>
    </ligand>
</feature>
<dbReference type="PANTHER" id="PTHR37480:SF1">
    <property type="entry name" value="ENOYL-[ACYL-CARRIER-PROTEIN] REDUCTASE [NADH]"/>
    <property type="match status" value="1"/>
</dbReference>
<keyword evidence="2 9" id="KW-0444">Lipid biosynthesis</keyword>
<dbReference type="Pfam" id="PF12241">
    <property type="entry name" value="Enoyl_reductase"/>
    <property type="match status" value="1"/>
</dbReference>
<comment type="subunit">
    <text evidence="1 9">Monomer.</text>
</comment>
<dbReference type="NCBIfam" id="NF043048">
    <property type="entry name" value="EnoyACPredFabV"/>
    <property type="match status" value="1"/>
</dbReference>
<feature type="site" description="Plays an important role in discriminating NADH against NADPH" evidence="9">
    <location>
        <position position="82"/>
    </location>
</feature>
<evidence type="ECO:0000256" key="8">
    <source>
        <dbReference type="ARBA" id="ARBA00048302"/>
    </source>
</evidence>
<evidence type="ECO:0000256" key="4">
    <source>
        <dbReference type="ARBA" id="ARBA00023002"/>
    </source>
</evidence>
<dbReference type="InterPro" id="IPR036291">
    <property type="entry name" value="NAD(P)-bd_dom_sf"/>
</dbReference>
<dbReference type="Pfam" id="PF07055">
    <property type="entry name" value="Eno-Rase_FAD_bd"/>
    <property type="match status" value="1"/>
</dbReference>
<dbReference type="AlphaFoldDB" id="A0A2N7LFL2"/>
<dbReference type="NCBIfam" id="NF010177">
    <property type="entry name" value="PRK13656.1"/>
    <property type="match status" value="1"/>
</dbReference>
<comment type="catalytic activity">
    <reaction evidence="8">
        <text>a 2,3-saturated acyl-CoA + NAD(+) = a (2E)-enoyl-CoA + NADH + H(+)</text>
        <dbReference type="Rhea" id="RHEA:18177"/>
        <dbReference type="ChEBI" id="CHEBI:15378"/>
        <dbReference type="ChEBI" id="CHEBI:57540"/>
        <dbReference type="ChEBI" id="CHEBI:57945"/>
        <dbReference type="ChEBI" id="CHEBI:58856"/>
        <dbReference type="ChEBI" id="CHEBI:65111"/>
        <dbReference type="EC" id="1.3.1.44"/>
    </reaction>
</comment>
<dbReference type="GO" id="GO:0051287">
    <property type="term" value="F:NAD binding"/>
    <property type="evidence" value="ECO:0007669"/>
    <property type="project" value="UniProtKB-UniRule"/>
</dbReference>